<keyword evidence="4 5" id="KW-0186">Copper</keyword>
<evidence type="ECO:0000256" key="2">
    <source>
        <dbReference type="ARBA" id="ARBA00022723"/>
    </source>
</evidence>
<dbReference type="GO" id="GO:0009055">
    <property type="term" value="F:electron transfer activity"/>
    <property type="evidence" value="ECO:0007669"/>
    <property type="project" value="InterPro"/>
</dbReference>
<dbReference type="Pfam" id="PF00127">
    <property type="entry name" value="Copper-bind"/>
    <property type="match status" value="1"/>
</dbReference>
<comment type="subcellular location">
    <subcellularLocation>
        <location evidence="5">Periplasm</location>
    </subcellularLocation>
</comment>
<dbReference type="Gene3D" id="2.60.40.420">
    <property type="entry name" value="Cupredoxins - blue copper proteins"/>
    <property type="match status" value="1"/>
</dbReference>
<dbReference type="SUPFAM" id="SSF49503">
    <property type="entry name" value="Cupredoxins"/>
    <property type="match status" value="1"/>
</dbReference>
<feature type="signal peptide" evidence="5">
    <location>
        <begin position="1"/>
        <end position="22"/>
    </location>
</feature>
<dbReference type="GO" id="GO:0005507">
    <property type="term" value="F:copper ion binding"/>
    <property type="evidence" value="ECO:0007669"/>
    <property type="project" value="UniProtKB-UniRule"/>
</dbReference>
<keyword evidence="3 5" id="KW-0249">Electron transport</keyword>
<keyword evidence="5" id="KW-0574">Periplasm</keyword>
<dbReference type="PANTHER" id="PTHR38439:SF2">
    <property type="entry name" value="OUTER MEMBRANE PROTEIN H.8"/>
    <property type="match status" value="1"/>
</dbReference>
<evidence type="ECO:0000313" key="7">
    <source>
        <dbReference type="EMBL" id="SMQ80502.1"/>
    </source>
</evidence>
<protein>
    <recommendedName>
        <fullName evidence="5">Azurin</fullName>
    </recommendedName>
</protein>
<dbReference type="Proteomes" id="UP000194450">
    <property type="component" value="Unassembled WGS sequence"/>
</dbReference>
<accession>A0A1Y6G1M9</accession>
<keyword evidence="2 5" id="KW-0479">Metal-binding</keyword>
<reference evidence="8" key="1">
    <citation type="submission" date="2017-04" db="EMBL/GenBank/DDBJ databases">
        <authorList>
            <person name="Varghese N."/>
            <person name="Submissions S."/>
        </authorList>
    </citation>
    <scope>NUCLEOTIDE SEQUENCE [LARGE SCALE GENOMIC DNA]</scope>
</reference>
<dbReference type="NCBIfam" id="TIGR02695">
    <property type="entry name" value="azurin"/>
    <property type="match status" value="1"/>
</dbReference>
<dbReference type="InterPro" id="IPR014068">
    <property type="entry name" value="Azurin"/>
</dbReference>
<dbReference type="EMBL" id="FXWH01000003">
    <property type="protein sequence ID" value="SMQ80502.1"/>
    <property type="molecule type" value="Genomic_DNA"/>
</dbReference>
<evidence type="ECO:0000256" key="3">
    <source>
        <dbReference type="ARBA" id="ARBA00022982"/>
    </source>
</evidence>
<dbReference type="CDD" id="cd13922">
    <property type="entry name" value="Azurin"/>
    <property type="match status" value="1"/>
</dbReference>
<sequence length="150" mass="15782">MRLLSISLAGIALLFGSASAQANECELTISGNDAMQFDKKELSVPASCEEVTLNLEHSGKLAAKVMGHNWVLSKASDKNAITGAAVAAGMDNQYVPDSDKVIAATDVIGGGESTSITFSVADLDADEDYVFFCSFPGHWNIMTGSFKIKA</sequence>
<dbReference type="GO" id="GO:0042597">
    <property type="term" value="C:periplasmic space"/>
    <property type="evidence" value="ECO:0007669"/>
    <property type="project" value="UniProtKB-SubCell"/>
</dbReference>
<keyword evidence="5" id="KW-0732">Signal</keyword>
<dbReference type="AlphaFoldDB" id="A0A1Y6G1M9"/>
<gene>
    <name evidence="7" type="ORF">SAMN06297229_2259</name>
</gene>
<dbReference type="PANTHER" id="PTHR38439">
    <property type="entry name" value="AURACYANIN-B"/>
    <property type="match status" value="1"/>
</dbReference>
<evidence type="ECO:0000256" key="5">
    <source>
        <dbReference type="RuleBase" id="RU363017"/>
    </source>
</evidence>
<evidence type="ECO:0000259" key="6">
    <source>
        <dbReference type="Pfam" id="PF00127"/>
    </source>
</evidence>
<evidence type="ECO:0000313" key="8">
    <source>
        <dbReference type="Proteomes" id="UP000194450"/>
    </source>
</evidence>
<dbReference type="OrthoDB" id="9814063at2"/>
<feature type="chain" id="PRO_5011813497" description="Azurin" evidence="5">
    <location>
        <begin position="23"/>
        <end position="150"/>
    </location>
</feature>
<name>A0A1Y6G1M9_9GAMM</name>
<dbReference type="InterPro" id="IPR000923">
    <property type="entry name" value="BlueCu_1"/>
</dbReference>
<organism evidence="7 8">
    <name type="scientific">Pseudidiomarina planktonica</name>
    <dbReference type="NCBI Taxonomy" id="1323738"/>
    <lineage>
        <taxon>Bacteria</taxon>
        <taxon>Pseudomonadati</taxon>
        <taxon>Pseudomonadota</taxon>
        <taxon>Gammaproteobacteria</taxon>
        <taxon>Alteromonadales</taxon>
        <taxon>Idiomarinaceae</taxon>
        <taxon>Pseudidiomarina</taxon>
    </lineage>
</organism>
<keyword evidence="8" id="KW-1185">Reference proteome</keyword>
<evidence type="ECO:0000256" key="4">
    <source>
        <dbReference type="ARBA" id="ARBA00023008"/>
    </source>
</evidence>
<dbReference type="RefSeq" id="WP_086435386.1">
    <property type="nucleotide sequence ID" value="NZ_FXWH01000003.1"/>
</dbReference>
<proteinExistence type="predicted"/>
<dbReference type="InterPro" id="IPR050845">
    <property type="entry name" value="Cu-binding_ET"/>
</dbReference>
<comment type="function">
    <text evidence="5">Transfers electrons from cytochrome c551 to cytochrome oxidase.</text>
</comment>
<keyword evidence="1 5" id="KW-0813">Transport</keyword>
<dbReference type="InterPro" id="IPR008972">
    <property type="entry name" value="Cupredoxin"/>
</dbReference>
<evidence type="ECO:0000256" key="1">
    <source>
        <dbReference type="ARBA" id="ARBA00022448"/>
    </source>
</evidence>
<feature type="domain" description="Blue (type 1) copper" evidence="6">
    <location>
        <begin position="24"/>
        <end position="148"/>
    </location>
</feature>